<dbReference type="PIRSF" id="PIRSF000178">
    <property type="entry name" value="SDH_cyt_b560"/>
    <property type="match status" value="1"/>
</dbReference>
<evidence type="ECO:0000313" key="14">
    <source>
        <dbReference type="EMBL" id="MET3601224.1"/>
    </source>
</evidence>
<keyword evidence="6" id="KW-0349">Heme</keyword>
<feature type="transmembrane region" description="Helical" evidence="13">
    <location>
        <begin position="21"/>
        <end position="40"/>
    </location>
</feature>
<dbReference type="InterPro" id="IPR034804">
    <property type="entry name" value="SQR/QFR_C/D"/>
</dbReference>
<comment type="cofactor">
    <cofactor evidence="1">
        <name>heme</name>
        <dbReference type="ChEBI" id="CHEBI:30413"/>
    </cofactor>
</comment>
<dbReference type="NCBIfam" id="TIGR02970">
    <property type="entry name" value="succ_dehyd_cytB"/>
    <property type="match status" value="1"/>
</dbReference>
<name>A0ABV2IF50_9HYPH</name>
<dbReference type="InterPro" id="IPR000701">
    <property type="entry name" value="SuccDH_FuR_B_TM-su"/>
</dbReference>
<dbReference type="Pfam" id="PF01127">
    <property type="entry name" value="Sdh_cyt"/>
    <property type="match status" value="1"/>
</dbReference>
<dbReference type="EMBL" id="JBEPLY010000012">
    <property type="protein sequence ID" value="MET3601224.1"/>
    <property type="molecule type" value="Genomic_DNA"/>
</dbReference>
<dbReference type="Proteomes" id="UP001549164">
    <property type="component" value="Unassembled WGS sequence"/>
</dbReference>
<dbReference type="CDD" id="cd03499">
    <property type="entry name" value="SQR_TypeC_SdhC"/>
    <property type="match status" value="1"/>
</dbReference>
<proteinExistence type="inferred from homology"/>
<evidence type="ECO:0000256" key="4">
    <source>
        <dbReference type="ARBA" id="ARBA00007244"/>
    </source>
</evidence>
<evidence type="ECO:0000256" key="6">
    <source>
        <dbReference type="ARBA" id="ARBA00022617"/>
    </source>
</evidence>
<protein>
    <recommendedName>
        <fullName evidence="5">Succinate dehydrogenase cytochrome b556 subunit</fullName>
    </recommendedName>
</protein>
<comment type="subcellular location">
    <subcellularLocation>
        <location evidence="3">Membrane</location>
        <topology evidence="3">Multi-pass membrane protein</topology>
    </subcellularLocation>
</comment>
<keyword evidence="7 13" id="KW-0812">Transmembrane</keyword>
<keyword evidence="15" id="KW-1185">Reference proteome</keyword>
<evidence type="ECO:0000256" key="12">
    <source>
        <dbReference type="ARBA" id="ARBA00025912"/>
    </source>
</evidence>
<evidence type="ECO:0000256" key="11">
    <source>
        <dbReference type="ARBA" id="ARBA00023136"/>
    </source>
</evidence>
<sequence>MSPHLQVYKFIPNYVMSGVHRITGAVMYFGTVLLAAWLIATAMGEGAFDCVNWFFGSWLGLFVLFGYTWSLVHHMLGGLRHFGWDLGYGLEKHFAIKVATALPFVSVCLTVLIWIVGLAV</sequence>
<organism evidence="14 15">
    <name type="scientific">Martelella mangrovi</name>
    <dbReference type="NCBI Taxonomy" id="1397477"/>
    <lineage>
        <taxon>Bacteria</taxon>
        <taxon>Pseudomonadati</taxon>
        <taxon>Pseudomonadota</taxon>
        <taxon>Alphaproteobacteria</taxon>
        <taxon>Hyphomicrobiales</taxon>
        <taxon>Aurantimonadaceae</taxon>
        <taxon>Martelella</taxon>
    </lineage>
</organism>
<evidence type="ECO:0000256" key="7">
    <source>
        <dbReference type="ARBA" id="ARBA00022692"/>
    </source>
</evidence>
<evidence type="ECO:0000256" key="2">
    <source>
        <dbReference type="ARBA" id="ARBA00004050"/>
    </source>
</evidence>
<evidence type="ECO:0000256" key="3">
    <source>
        <dbReference type="ARBA" id="ARBA00004141"/>
    </source>
</evidence>
<dbReference type="PROSITE" id="PS01001">
    <property type="entry name" value="SDH_CYT_2"/>
    <property type="match status" value="1"/>
</dbReference>
<gene>
    <name evidence="14" type="ORF">ABID12_003180</name>
</gene>
<dbReference type="InterPro" id="IPR014314">
    <property type="entry name" value="Succ_DH_cytb556"/>
</dbReference>
<evidence type="ECO:0000256" key="8">
    <source>
        <dbReference type="ARBA" id="ARBA00022723"/>
    </source>
</evidence>
<evidence type="ECO:0000256" key="1">
    <source>
        <dbReference type="ARBA" id="ARBA00001971"/>
    </source>
</evidence>
<dbReference type="PANTHER" id="PTHR10978:SF5">
    <property type="entry name" value="SUCCINATE DEHYDROGENASE CYTOCHROME B560 SUBUNIT, MITOCHONDRIAL"/>
    <property type="match status" value="1"/>
</dbReference>
<feature type="transmembrane region" description="Helical" evidence="13">
    <location>
        <begin position="52"/>
        <end position="73"/>
    </location>
</feature>
<dbReference type="PANTHER" id="PTHR10978">
    <property type="entry name" value="SUCCINATE DEHYDROGENASE CYTOCHROME B560 SUBUNIT"/>
    <property type="match status" value="1"/>
</dbReference>
<keyword evidence="11 13" id="KW-0472">Membrane</keyword>
<evidence type="ECO:0000313" key="15">
    <source>
        <dbReference type="Proteomes" id="UP001549164"/>
    </source>
</evidence>
<comment type="caution">
    <text evidence="14">The sequence shown here is derived from an EMBL/GenBank/DDBJ whole genome shotgun (WGS) entry which is preliminary data.</text>
</comment>
<reference evidence="14 15" key="1">
    <citation type="submission" date="2024-06" db="EMBL/GenBank/DDBJ databases">
        <title>Genomic Encyclopedia of Type Strains, Phase IV (KMG-IV): sequencing the most valuable type-strain genomes for metagenomic binning, comparative biology and taxonomic classification.</title>
        <authorList>
            <person name="Goeker M."/>
        </authorList>
    </citation>
    <scope>NUCLEOTIDE SEQUENCE [LARGE SCALE GENOMIC DNA]</scope>
    <source>
        <strain evidence="14 15">DSM 28102</strain>
    </source>
</reference>
<comment type="subunit">
    <text evidence="12">Part of an enzyme complex containing four subunits: a flavoprotein, an iron-sulfur protein, plus two membrane-anchoring proteins, SdhC and SdhD. The complex can form homotrimers.</text>
</comment>
<comment type="function">
    <text evidence="2">Membrane-anchoring subunit of succinate dehydrogenase (SDH).</text>
</comment>
<evidence type="ECO:0000256" key="10">
    <source>
        <dbReference type="ARBA" id="ARBA00023004"/>
    </source>
</evidence>
<dbReference type="InterPro" id="IPR018495">
    <property type="entry name" value="Succ_DH_cyt_bsu_CS"/>
</dbReference>
<evidence type="ECO:0000256" key="13">
    <source>
        <dbReference type="SAM" id="Phobius"/>
    </source>
</evidence>
<keyword evidence="8" id="KW-0479">Metal-binding</keyword>
<keyword evidence="9 13" id="KW-1133">Transmembrane helix</keyword>
<keyword evidence="10" id="KW-0408">Iron</keyword>
<feature type="transmembrane region" description="Helical" evidence="13">
    <location>
        <begin position="94"/>
        <end position="117"/>
    </location>
</feature>
<evidence type="ECO:0000256" key="5">
    <source>
        <dbReference type="ARBA" id="ARBA00020076"/>
    </source>
</evidence>
<evidence type="ECO:0000256" key="9">
    <source>
        <dbReference type="ARBA" id="ARBA00022989"/>
    </source>
</evidence>
<accession>A0ABV2IF50</accession>
<comment type="similarity">
    <text evidence="4">Belongs to the cytochrome b560 family.</text>
</comment>
<dbReference type="SUPFAM" id="SSF81343">
    <property type="entry name" value="Fumarate reductase respiratory complex transmembrane subunits"/>
    <property type="match status" value="1"/>
</dbReference>
<dbReference type="Gene3D" id="1.20.1300.10">
    <property type="entry name" value="Fumarate reductase/succinate dehydrogenase, transmembrane subunit"/>
    <property type="match status" value="1"/>
</dbReference>